<dbReference type="EMBL" id="HBEO01002486">
    <property type="protein sequence ID" value="CAD8468206.1"/>
    <property type="molecule type" value="Transcribed_RNA"/>
</dbReference>
<accession>A0A7S0DXD8</accession>
<evidence type="ECO:0000313" key="2">
    <source>
        <dbReference type="EMBL" id="CAD8468206.1"/>
    </source>
</evidence>
<dbReference type="AlphaFoldDB" id="A0A7S0DXD8"/>
<proteinExistence type="predicted"/>
<feature type="chain" id="PRO_5031509867" evidence="1">
    <location>
        <begin position="21"/>
        <end position="138"/>
    </location>
</feature>
<organism evidence="2">
    <name type="scientific">Hanusia phi</name>
    <dbReference type="NCBI Taxonomy" id="3032"/>
    <lineage>
        <taxon>Eukaryota</taxon>
        <taxon>Cryptophyceae</taxon>
        <taxon>Pyrenomonadales</taxon>
        <taxon>Geminigeraceae</taxon>
        <taxon>Hanusia</taxon>
    </lineage>
</organism>
<sequence length="138" mass="15293">MQASLSLVLALIFTITLADAYVPLNDFEEVEIVPMALGKRQLPSMSRTQLLRAQMLCQDGMSDECRQFFEDSMQKAGEKYSDEGYGLGQGYYADYADIDEDADVGVLNMPYPLNFDLIQSHKISISGTKPCGACSEEN</sequence>
<feature type="signal peptide" evidence="1">
    <location>
        <begin position="1"/>
        <end position="20"/>
    </location>
</feature>
<protein>
    <submittedName>
        <fullName evidence="2">Uncharacterized protein</fullName>
    </submittedName>
</protein>
<name>A0A7S0DXD8_9CRYP</name>
<evidence type="ECO:0000256" key="1">
    <source>
        <dbReference type="SAM" id="SignalP"/>
    </source>
</evidence>
<gene>
    <name evidence="2" type="ORF">HPHI1048_LOCUS1788</name>
</gene>
<keyword evidence="1" id="KW-0732">Signal</keyword>
<reference evidence="2" key="1">
    <citation type="submission" date="2021-01" db="EMBL/GenBank/DDBJ databases">
        <authorList>
            <person name="Corre E."/>
            <person name="Pelletier E."/>
            <person name="Niang G."/>
            <person name="Scheremetjew M."/>
            <person name="Finn R."/>
            <person name="Kale V."/>
            <person name="Holt S."/>
            <person name="Cochrane G."/>
            <person name="Meng A."/>
            <person name="Brown T."/>
            <person name="Cohen L."/>
        </authorList>
    </citation>
    <scope>NUCLEOTIDE SEQUENCE</scope>
    <source>
        <strain evidence="2">CCMP325</strain>
    </source>
</reference>